<dbReference type="InterPro" id="IPR010432">
    <property type="entry name" value="RDD"/>
</dbReference>
<dbReference type="GO" id="GO:0016020">
    <property type="term" value="C:membrane"/>
    <property type="evidence" value="ECO:0007669"/>
    <property type="project" value="UniProtKB-SubCell"/>
</dbReference>
<dbReference type="PANTHER" id="PTHR38480">
    <property type="entry name" value="SLR0254 PROTEIN"/>
    <property type="match status" value="1"/>
</dbReference>
<evidence type="ECO:0000313" key="8">
    <source>
        <dbReference type="Proteomes" id="UP000243605"/>
    </source>
</evidence>
<dbReference type="Pfam" id="PF06271">
    <property type="entry name" value="RDD"/>
    <property type="match status" value="1"/>
</dbReference>
<dbReference type="RefSeq" id="WP_091474646.1">
    <property type="nucleotide sequence ID" value="NZ_FOIT01000003.1"/>
</dbReference>
<gene>
    <name evidence="7" type="ORF">SAMN05192557_1098</name>
</gene>
<feature type="domain" description="RDD" evidence="6">
    <location>
        <begin position="5"/>
        <end position="128"/>
    </location>
</feature>
<evidence type="ECO:0000256" key="2">
    <source>
        <dbReference type="ARBA" id="ARBA00022692"/>
    </source>
</evidence>
<dbReference type="EMBL" id="FOIT01000003">
    <property type="protein sequence ID" value="SEV99175.1"/>
    <property type="molecule type" value="Genomic_DNA"/>
</dbReference>
<keyword evidence="2 5" id="KW-0812">Transmembrane</keyword>
<evidence type="ECO:0000256" key="5">
    <source>
        <dbReference type="SAM" id="Phobius"/>
    </source>
</evidence>
<feature type="transmembrane region" description="Helical" evidence="5">
    <location>
        <begin position="92"/>
        <end position="113"/>
    </location>
</feature>
<keyword evidence="8" id="KW-1185">Reference proteome</keyword>
<reference evidence="7 8" key="1">
    <citation type="submission" date="2016-10" db="EMBL/GenBank/DDBJ databases">
        <authorList>
            <person name="Varghese N."/>
            <person name="Submissions S."/>
        </authorList>
    </citation>
    <scope>NUCLEOTIDE SEQUENCE [LARGE SCALE GENOMIC DNA]</scope>
    <source>
        <strain evidence="7 8">IBRC-M10081</strain>
    </source>
</reference>
<evidence type="ECO:0000256" key="1">
    <source>
        <dbReference type="ARBA" id="ARBA00004141"/>
    </source>
</evidence>
<feature type="transmembrane region" description="Helical" evidence="5">
    <location>
        <begin position="12"/>
        <end position="34"/>
    </location>
</feature>
<evidence type="ECO:0000256" key="3">
    <source>
        <dbReference type="ARBA" id="ARBA00022989"/>
    </source>
</evidence>
<dbReference type="OrthoDB" id="1787043at2"/>
<accession>A0A662Z437</accession>
<dbReference type="AlphaFoldDB" id="A0A662Z437"/>
<evidence type="ECO:0000259" key="6">
    <source>
        <dbReference type="Pfam" id="PF06271"/>
    </source>
</evidence>
<protein>
    <submittedName>
        <fullName evidence="7">RDD family protein</fullName>
    </submittedName>
</protein>
<comment type="subcellular location">
    <subcellularLocation>
        <location evidence="1">Membrane</location>
        <topology evidence="1">Multi-pass membrane protein</topology>
    </subcellularLocation>
</comment>
<sequence length="137" mass="15787">MDQMPSLMSRMISRGVDTLIIFTVVILLAQIISFDTQSLIVQISEAIFWLWYFIFIPYIWIGLTVGKRLNQTQLVMADGSDVKLRALIIREFFILFAYVLSLGILWIVTLVMIHRRADNHALHDLVAGTQVIKTDYL</sequence>
<dbReference type="PANTHER" id="PTHR38480:SF1">
    <property type="entry name" value="SLR0254 PROTEIN"/>
    <property type="match status" value="1"/>
</dbReference>
<keyword evidence="4 5" id="KW-0472">Membrane</keyword>
<organism evidence="7 8">
    <name type="scientific">Aliicoccus persicus</name>
    <dbReference type="NCBI Taxonomy" id="930138"/>
    <lineage>
        <taxon>Bacteria</taxon>
        <taxon>Bacillati</taxon>
        <taxon>Bacillota</taxon>
        <taxon>Bacilli</taxon>
        <taxon>Bacillales</taxon>
        <taxon>Staphylococcaceae</taxon>
        <taxon>Aliicoccus</taxon>
    </lineage>
</organism>
<evidence type="ECO:0000256" key="4">
    <source>
        <dbReference type="ARBA" id="ARBA00023136"/>
    </source>
</evidence>
<evidence type="ECO:0000313" key="7">
    <source>
        <dbReference type="EMBL" id="SEV99175.1"/>
    </source>
</evidence>
<name>A0A662Z437_9STAP</name>
<dbReference type="Proteomes" id="UP000243605">
    <property type="component" value="Unassembled WGS sequence"/>
</dbReference>
<proteinExistence type="predicted"/>
<feature type="transmembrane region" description="Helical" evidence="5">
    <location>
        <begin position="46"/>
        <end position="66"/>
    </location>
</feature>
<keyword evidence="3 5" id="KW-1133">Transmembrane helix</keyword>